<reference evidence="14 15" key="1">
    <citation type="journal article" date="2018" name="G3 (Bethesda)">
        <title>Phylogenetic and Phylogenomic Definition of Rhizopus Species.</title>
        <authorList>
            <person name="Gryganskyi A.P."/>
            <person name="Golan J."/>
            <person name="Dolatabadi S."/>
            <person name="Mondo S."/>
            <person name="Robb S."/>
            <person name="Idnurm A."/>
            <person name="Muszewska A."/>
            <person name="Steczkiewicz K."/>
            <person name="Masonjones S."/>
            <person name="Liao H.L."/>
            <person name="Gajdeczka M.T."/>
            <person name="Anike F."/>
            <person name="Vuek A."/>
            <person name="Anishchenko I.M."/>
            <person name="Voigt K."/>
            <person name="de Hoog G.S."/>
            <person name="Smith M.E."/>
            <person name="Heitman J."/>
            <person name="Vilgalys R."/>
            <person name="Stajich J.E."/>
        </authorList>
    </citation>
    <scope>NUCLEOTIDE SEQUENCE [LARGE SCALE GENOMIC DNA]</scope>
    <source>
        <strain evidence="14 15">LSU 92-RS-03</strain>
    </source>
</reference>
<dbReference type="OrthoDB" id="1933107at2759"/>
<dbReference type="InterPro" id="IPR040398">
    <property type="entry name" value="Not1"/>
</dbReference>
<evidence type="ECO:0000259" key="11">
    <source>
        <dbReference type="Pfam" id="PF16417"/>
    </source>
</evidence>
<evidence type="ECO:0000313" key="14">
    <source>
        <dbReference type="EMBL" id="RCI04993.1"/>
    </source>
</evidence>
<comment type="function">
    <text evidence="6">Acts as a component of the CCR4-NOT core complex, which in the nucleus seems to be a general transcription factor, and in the cytoplasm the major mRNA deadenylase involved in mRNA turnover. The NOT protein subcomplex negatively regulates the basal and activated transcription of many genes. Preferentially affects TC-type TATA element-dependent transcription. Could directly or indirectly inhibit component(s) of the general transcription machinery.</text>
</comment>
<dbReference type="Pfam" id="PF16415">
    <property type="entry name" value="CNOT1_CAF1_bind"/>
    <property type="match status" value="1"/>
</dbReference>
<dbReference type="InterPro" id="IPR038535">
    <property type="entry name" value="CNOT1_TTP_bind_sf"/>
</dbReference>
<dbReference type="FunFam" id="1.25.40.180:FF:000012">
    <property type="entry name" value="Ccr4-Not transcription complex subunit"/>
    <property type="match status" value="1"/>
</dbReference>
<dbReference type="PANTHER" id="PTHR13162">
    <property type="entry name" value="CCR4-NOT TRANSCRIPTION COMPLEX"/>
    <property type="match status" value="1"/>
</dbReference>
<feature type="domain" description="CCR4-NOT transcription complex subunit 1" evidence="9">
    <location>
        <begin position="930"/>
        <end position="1072"/>
    </location>
</feature>
<feature type="domain" description="CCR4-Not complex component Not1 C-terminal" evidence="8">
    <location>
        <begin position="1549"/>
        <end position="1899"/>
    </location>
</feature>
<evidence type="ECO:0000259" key="12">
    <source>
        <dbReference type="Pfam" id="PF16418"/>
    </source>
</evidence>
<dbReference type="CDD" id="cd20710">
    <property type="entry name" value="NOT1_connector"/>
    <property type="match status" value="1"/>
</dbReference>
<dbReference type="Gene3D" id="1.25.40.800">
    <property type="match status" value="1"/>
</dbReference>
<dbReference type="Gene3D" id="1.25.40.790">
    <property type="match status" value="1"/>
</dbReference>
<dbReference type="InterPro" id="IPR032193">
    <property type="entry name" value="CNOT1_TTP_bind"/>
</dbReference>
<dbReference type="STRING" id="4846.A0A367KS10"/>
<evidence type="ECO:0000256" key="2">
    <source>
        <dbReference type="ARBA" id="ARBA00022491"/>
    </source>
</evidence>
<dbReference type="Gene3D" id="1.25.40.180">
    <property type="match status" value="1"/>
</dbReference>
<feature type="domain" description="CCR4-NOT transcription complex subunit 1 CAF1-binding" evidence="10">
    <location>
        <begin position="640"/>
        <end position="860"/>
    </location>
</feature>
<evidence type="ECO:0000259" key="8">
    <source>
        <dbReference type="Pfam" id="PF04054"/>
    </source>
</evidence>
<keyword evidence="5" id="KW-0539">Nucleus</keyword>
<proteinExistence type="predicted"/>
<comment type="caution">
    <text evidence="14">The sequence shown here is derived from an EMBL/GenBank/DDBJ whole genome shotgun (WGS) entry which is preliminary data.</text>
</comment>
<keyword evidence="3" id="KW-0805">Transcription regulation</keyword>
<evidence type="ECO:0000256" key="1">
    <source>
        <dbReference type="ARBA" id="ARBA00004123"/>
    </source>
</evidence>
<dbReference type="Pfam" id="PF12842">
    <property type="entry name" value="DUF3819"/>
    <property type="match status" value="1"/>
</dbReference>
<dbReference type="Proteomes" id="UP000253551">
    <property type="component" value="Unassembled WGS sequence"/>
</dbReference>
<protein>
    <recommendedName>
        <fullName evidence="7">General negative regulator of transcription subunit 1</fullName>
    </recommendedName>
</protein>
<gene>
    <name evidence="14" type="ORF">CU098_001635</name>
</gene>
<accession>A0A367KS10</accession>
<sequence>GYECCSSVNKVRELLSTVSDITEKEVAETMGCMARTHTNMTGVGSKDSTWRIDNFVLCINETTPTLDWAKVFQCLDYEHFFLYDPKGLDMLITAWKVCQNGSDPFPTNVFFGQWTNLKGQLSALYQMANAPTDYVNLPACSKRKVIEIEDFATANSTNRALAAQLVKEQLNSLDLIECVIKLADTSVVDDVKVFLEMMVNKSPELVFMGLLQIDPIANKVHEDLFARLIVYYFTGNASSVFVFTKFWKAKQELFKKNIVELYNNDPTALTRILAFVHELKILPVILELQPFLFTIDLAALATRREYLNLEKWLQDKTNEHGEVFSKACLAFLSSKIRAELARQKTQATPATVPLPLDIVNVFMKVLAESNLDVNEKEVIREIQSGYILLSQKESNDATPESTARKTPSKTPGLAASTVTFKQDIEDEANSYYEKIYSGEVSIEGMVEKLQKFSQSKDSRENDVYACMLHNLLDEYNFFPKYPEKELTITSILFGQLIQHRLFTYATLGLALRYVLDALGHVPGTKIYRFGLTALTQFQARLPEWPQYCFHLTQAPALQLTNPEMVNMVKSAMQIGRLQQQQMQHPPQQPNIMEGQVLANLPSISTSASQDKPKAPAPQATIFTAVFIPDVSEDANEDIMYEAPNEATQDKILFIINNVAQNNLETKSLELRDVLQKSAYSWFSSYLVVKRASIEPNYHDLYILLLKSIDSPLLFQHMIRETFSNIKILLNSDNTVSSSTERTLLKNLGAWLGGMTLAQNKPIKQRCISFKDLLLEGYDTGRLIVVIPFVCKVLEQGKKNSVFMPPNPWVMAILKLLVELYQNAELKLNLKFEIEVLCKTLSIELNTIQPTKILKNRKQKKLTPTTAVVARTEGLPYPITRPPITNLISPASSPSPVPASIDKMDDEFIQLVNLSPYLTFNSQIVMYTTQPNSKRWALQAIKQSIFDIIGPVVERSVAIASVSTRELILKDFAVESDENKMRKAAHLMAGSLAGSLAMVTCKEPLRASMIDHLRNIFIANGLGEIAAEQAATMTATDNLDLVCTVIEKTAMEKVIAEVDDILIIAYTNRKKHRERGNSQPYFDMDIFSISRYATTLPEPLRPKPNGLQANQLRVYEDFMHVPRMAPPNLAGQMVDQPPFEQQHLLRSNMSTGTNMVHPELHSGYNNVVPIMEQQQASAHQILERFAQCVGELEKLISVTNVPSFSMLPLQHDIVTIVHQVPLLAMTSFDKAEAARTFAQKVVQLLYKSETQLGREVYVILLERLCEVSPNVGVLVTSWLTHADDERKYNVPVTVALIKANLINLPEQDQELANLIDSGRISAVDFTARLIHACLFEENSLGSRQEFMKSLEALNRLRGNIPESVLILVEEMRRRTAPGNNAAATVTLQQSSVISQGLSDEEIAMREQMHVLFSEWVRLYQHPTSTDKILKAYVTQLSQQNIFKVEEMATLFYRTCIEASVEHATKHKQIPNQPVGLIYLPTDAFSKLIVCLIELPQPLVDNSSSESIDNGKVSLFNKVLSIIAIIISQVHDQRQQQFDQRPFLRIFTSLLCELHTSEQQLQTVYMSLLTSMSNTFSALRPSQFPGFTFAWLQLISHRLFMPKLLLAENQKGWPIFQRLLMYLFQFLSPFLQTAKLKETTRMLYRGTLRVLLVLLHDFPEFLCDYHYSFCDVIPSSCIQLRNLILSAFPRHMRLPDPFTPNLKVDLLPDINQSPNILSDYTSVLKANQLKQDIDDSMKPQADKSKILASLSAKLLSKEQMDSKYNVSLINALVFYVGVTGVTEGIPVNQGSPIQIFQYLLNELDSEGCYLFLSAIANQLRYPNSHTHYFSCVILYLFAEGTKETVKEQITRVLLERLIVNRPHPWGLLITFIELIKNPRYSFWDHPFTRCANDIERLFESVSRSINQT</sequence>
<comment type="subcellular location">
    <subcellularLocation>
        <location evidence="1">Nucleus</location>
    </subcellularLocation>
</comment>
<dbReference type="InterPro" id="IPR024557">
    <property type="entry name" value="CNOT1_dom_4"/>
</dbReference>
<evidence type="ECO:0000313" key="15">
    <source>
        <dbReference type="Proteomes" id="UP000253551"/>
    </source>
</evidence>
<dbReference type="InterPro" id="IPR007196">
    <property type="entry name" value="CCR4-Not_Not1_C"/>
</dbReference>
<dbReference type="Gene3D" id="1.25.40.840">
    <property type="entry name" value="CCR4-NOT transcription complex subunit 1 TTP binding domain"/>
    <property type="match status" value="1"/>
</dbReference>
<dbReference type="EMBL" id="PJQM01000513">
    <property type="protein sequence ID" value="RCI04993.1"/>
    <property type="molecule type" value="Genomic_DNA"/>
</dbReference>
<dbReference type="GO" id="GO:0017148">
    <property type="term" value="P:negative regulation of translation"/>
    <property type="evidence" value="ECO:0007669"/>
    <property type="project" value="InterPro"/>
</dbReference>
<dbReference type="GO" id="GO:0005634">
    <property type="term" value="C:nucleus"/>
    <property type="evidence" value="ECO:0007669"/>
    <property type="project" value="UniProtKB-SubCell"/>
</dbReference>
<feature type="domain" description="CCR4-NOT transcription complex subunit 1-like NOT1 connector" evidence="13">
    <location>
        <begin position="1190"/>
        <end position="1372"/>
    </location>
</feature>
<dbReference type="Pfam" id="PF16418">
    <property type="entry name" value="CNOT1_HEAT"/>
    <property type="match status" value="1"/>
</dbReference>
<dbReference type="GO" id="GO:0030015">
    <property type="term" value="C:CCR4-NOT core complex"/>
    <property type="evidence" value="ECO:0007669"/>
    <property type="project" value="InterPro"/>
</dbReference>
<evidence type="ECO:0000256" key="3">
    <source>
        <dbReference type="ARBA" id="ARBA00023015"/>
    </source>
</evidence>
<evidence type="ECO:0000256" key="5">
    <source>
        <dbReference type="ARBA" id="ARBA00023242"/>
    </source>
</evidence>
<dbReference type="Pfam" id="PF04054">
    <property type="entry name" value="Not1"/>
    <property type="match status" value="1"/>
</dbReference>
<feature type="non-terminal residue" evidence="14">
    <location>
        <position position="1"/>
    </location>
</feature>
<dbReference type="InterPro" id="IPR032191">
    <property type="entry name" value="CNOT1_CAF1_bind"/>
</dbReference>
<evidence type="ECO:0000259" key="9">
    <source>
        <dbReference type="Pfam" id="PF12842"/>
    </source>
</evidence>
<dbReference type="InterPro" id="IPR032194">
    <property type="entry name" value="CNOT1_HEAT"/>
</dbReference>
<evidence type="ECO:0000259" key="13">
    <source>
        <dbReference type="Pfam" id="PF25097"/>
    </source>
</evidence>
<dbReference type="GO" id="GO:0000932">
    <property type="term" value="C:P-body"/>
    <property type="evidence" value="ECO:0007669"/>
    <property type="project" value="TreeGrafter"/>
</dbReference>
<dbReference type="GO" id="GO:0000289">
    <property type="term" value="P:nuclear-transcribed mRNA poly(A) tail shortening"/>
    <property type="evidence" value="ECO:0007669"/>
    <property type="project" value="UniProtKB-ARBA"/>
</dbReference>
<evidence type="ECO:0000256" key="7">
    <source>
        <dbReference type="ARBA" id="ARBA00074459"/>
    </source>
</evidence>
<keyword evidence="15" id="KW-1185">Reference proteome</keyword>
<name>A0A367KS10_RHIST</name>
<keyword evidence="2" id="KW-0678">Repressor</keyword>
<evidence type="ECO:0000256" key="6">
    <source>
        <dbReference type="ARBA" id="ARBA00059181"/>
    </source>
</evidence>
<keyword evidence="4" id="KW-0804">Transcription</keyword>
<evidence type="ECO:0000259" key="10">
    <source>
        <dbReference type="Pfam" id="PF16415"/>
    </source>
</evidence>
<organism evidence="14 15">
    <name type="scientific">Rhizopus stolonifer</name>
    <name type="common">Rhizopus nigricans</name>
    <dbReference type="NCBI Taxonomy" id="4846"/>
    <lineage>
        <taxon>Eukaryota</taxon>
        <taxon>Fungi</taxon>
        <taxon>Fungi incertae sedis</taxon>
        <taxon>Mucoromycota</taxon>
        <taxon>Mucoromycotina</taxon>
        <taxon>Mucoromycetes</taxon>
        <taxon>Mucorales</taxon>
        <taxon>Mucorineae</taxon>
        <taxon>Rhizopodaceae</taxon>
        <taxon>Rhizopus</taxon>
    </lineage>
</organism>
<dbReference type="GO" id="GO:0060090">
    <property type="term" value="F:molecular adaptor activity"/>
    <property type="evidence" value="ECO:0007669"/>
    <property type="project" value="TreeGrafter"/>
</dbReference>
<dbReference type="FunFam" id="1.25.40.800:FF:000001">
    <property type="entry name" value="CCR4-NOT transcription complex subunit 1"/>
    <property type="match status" value="1"/>
</dbReference>
<feature type="domain" description="CCR4-NOT transcription complex subunit 1 HEAT repeat" evidence="12">
    <location>
        <begin position="223"/>
        <end position="366"/>
    </location>
</feature>
<dbReference type="InterPro" id="IPR055454">
    <property type="entry name" value="CNOT1-like_NOT1_connector"/>
</dbReference>
<dbReference type="Pfam" id="PF16417">
    <property type="entry name" value="CNOT1_TTP_bind"/>
    <property type="match status" value="1"/>
</dbReference>
<evidence type="ECO:0000256" key="4">
    <source>
        <dbReference type="ARBA" id="ARBA00023163"/>
    </source>
</evidence>
<feature type="domain" description="CCR4-NOT transcription complex subunit 1 TTP binding" evidence="11">
    <location>
        <begin position="403"/>
        <end position="576"/>
    </location>
</feature>
<dbReference type="PANTHER" id="PTHR13162:SF8">
    <property type="entry name" value="CCR4-NOT TRANSCRIPTION COMPLEX SUBUNIT 1"/>
    <property type="match status" value="1"/>
</dbReference>
<dbReference type="Pfam" id="PF25097">
    <property type="entry name" value="ARM_Cnot1"/>
    <property type="match status" value="1"/>
</dbReference>